<dbReference type="OrthoDB" id="7355345at2"/>
<dbReference type="InterPro" id="IPR029068">
    <property type="entry name" value="Glyas_Bleomycin-R_OHBP_Dase"/>
</dbReference>
<evidence type="ECO:0000313" key="2">
    <source>
        <dbReference type="EMBL" id="SIO18078.1"/>
    </source>
</evidence>
<protein>
    <submittedName>
        <fullName evidence="2">Catechol 2,3-dioxygenase</fullName>
    </submittedName>
</protein>
<dbReference type="STRING" id="1123272.SAMN02745824_3249"/>
<dbReference type="InterPro" id="IPR037523">
    <property type="entry name" value="VOC_core"/>
</dbReference>
<proteinExistence type="predicted"/>
<name>A0A1N6HE09_9SPHN</name>
<keyword evidence="2" id="KW-0560">Oxidoreductase</keyword>
<keyword evidence="2" id="KW-0223">Dioxygenase</keyword>
<dbReference type="Proteomes" id="UP000185192">
    <property type="component" value="Unassembled WGS sequence"/>
</dbReference>
<gene>
    <name evidence="2" type="ORF">SAMN02745824_3249</name>
</gene>
<evidence type="ECO:0000259" key="1">
    <source>
        <dbReference type="PROSITE" id="PS51819"/>
    </source>
</evidence>
<evidence type="ECO:0000313" key="3">
    <source>
        <dbReference type="Proteomes" id="UP000185192"/>
    </source>
</evidence>
<dbReference type="CDD" id="cd06587">
    <property type="entry name" value="VOC"/>
    <property type="match status" value="1"/>
</dbReference>
<dbReference type="InterPro" id="IPR004360">
    <property type="entry name" value="Glyas_Fos-R_dOase_dom"/>
</dbReference>
<sequence length="129" mass="14308">MSTGTLEHVNLTVTSPQRSADLVCDLFGWEIRWQGPSQMGGHSIHVGNPGNGADYLVFYTNDDVEAADPKFRKGTPLNHVGVTVNDLDAVEAKVKAAGLEPFGHEEYEPGKRFYFFDWNGIEYEVVNYG</sequence>
<dbReference type="Pfam" id="PF00903">
    <property type="entry name" value="Glyoxalase"/>
    <property type="match status" value="1"/>
</dbReference>
<dbReference type="RefSeq" id="WP_074206144.1">
    <property type="nucleotide sequence ID" value="NZ_FSQW01000002.1"/>
</dbReference>
<dbReference type="GO" id="GO:0051213">
    <property type="term" value="F:dioxygenase activity"/>
    <property type="evidence" value="ECO:0007669"/>
    <property type="project" value="UniProtKB-KW"/>
</dbReference>
<dbReference type="PROSITE" id="PS51819">
    <property type="entry name" value="VOC"/>
    <property type="match status" value="1"/>
</dbReference>
<dbReference type="SUPFAM" id="SSF54593">
    <property type="entry name" value="Glyoxalase/Bleomycin resistance protein/Dihydroxybiphenyl dioxygenase"/>
    <property type="match status" value="1"/>
</dbReference>
<dbReference type="EMBL" id="FSQW01000002">
    <property type="protein sequence ID" value="SIO18078.1"/>
    <property type="molecule type" value="Genomic_DNA"/>
</dbReference>
<organism evidence="2 3">
    <name type="scientific">Parasphingorhabdus marina DSM 22363</name>
    <dbReference type="NCBI Taxonomy" id="1123272"/>
    <lineage>
        <taxon>Bacteria</taxon>
        <taxon>Pseudomonadati</taxon>
        <taxon>Pseudomonadota</taxon>
        <taxon>Alphaproteobacteria</taxon>
        <taxon>Sphingomonadales</taxon>
        <taxon>Sphingomonadaceae</taxon>
        <taxon>Parasphingorhabdus</taxon>
    </lineage>
</organism>
<keyword evidence="3" id="KW-1185">Reference proteome</keyword>
<dbReference type="AlphaFoldDB" id="A0A1N6HE09"/>
<accession>A0A1N6HE09</accession>
<reference evidence="3" key="1">
    <citation type="submission" date="2016-11" db="EMBL/GenBank/DDBJ databases">
        <authorList>
            <person name="Varghese N."/>
            <person name="Submissions S."/>
        </authorList>
    </citation>
    <scope>NUCLEOTIDE SEQUENCE [LARGE SCALE GENOMIC DNA]</scope>
    <source>
        <strain evidence="3">DSM 22363</strain>
    </source>
</reference>
<feature type="domain" description="VOC" evidence="1">
    <location>
        <begin position="5"/>
        <end position="128"/>
    </location>
</feature>
<dbReference type="Gene3D" id="3.10.180.10">
    <property type="entry name" value="2,3-Dihydroxybiphenyl 1,2-Dioxygenase, domain 1"/>
    <property type="match status" value="1"/>
</dbReference>